<organism evidence="7 8">
    <name type="scientific">Streptomyces anandii</name>
    <dbReference type="NCBI Taxonomy" id="285454"/>
    <lineage>
        <taxon>Bacteria</taxon>
        <taxon>Bacillati</taxon>
        <taxon>Actinomycetota</taxon>
        <taxon>Actinomycetes</taxon>
        <taxon>Kitasatosporales</taxon>
        <taxon>Streptomycetaceae</taxon>
        <taxon>Streptomyces</taxon>
    </lineage>
</organism>
<evidence type="ECO:0000256" key="4">
    <source>
        <dbReference type="ARBA" id="ARBA00023004"/>
    </source>
</evidence>
<sequence>MTLDTALVTRSFAAVEPYGPDVAAYFYDHLFAHTPEVRGLFAAHIDEQRDRLWAALRTLVANLGKPQNLQNILEGLGRRHAAYGALPEHYPAVGASLLATLEHFAGDNWDSATAQAWSALFGIVSAAMTGAAADTAEGGSADAATVA</sequence>
<dbReference type="EMBL" id="JBHYTS010000012">
    <property type="protein sequence ID" value="MFE1750979.1"/>
    <property type="molecule type" value="Genomic_DNA"/>
</dbReference>
<dbReference type="RefSeq" id="WP_381801087.1">
    <property type="nucleotide sequence ID" value="NZ_JBHYTS010000012.1"/>
</dbReference>
<dbReference type="Proteomes" id="UP001599756">
    <property type="component" value="Unassembled WGS sequence"/>
</dbReference>
<accession>A0ABW6H2Y5</accession>
<dbReference type="InterPro" id="IPR000971">
    <property type="entry name" value="Globin"/>
</dbReference>
<evidence type="ECO:0000256" key="1">
    <source>
        <dbReference type="ARBA" id="ARBA00022617"/>
    </source>
</evidence>
<keyword evidence="4" id="KW-0408">Iron</keyword>
<reference evidence="7 8" key="1">
    <citation type="submission" date="2024-09" db="EMBL/GenBank/DDBJ databases">
        <title>The Natural Products Discovery Center: Release of the First 8490 Sequenced Strains for Exploring Actinobacteria Biosynthetic Diversity.</title>
        <authorList>
            <person name="Kalkreuter E."/>
            <person name="Kautsar S.A."/>
            <person name="Yang D."/>
            <person name="Bader C.D."/>
            <person name="Teijaro C.N."/>
            <person name="Fluegel L."/>
            <person name="Davis C.M."/>
            <person name="Simpson J.R."/>
            <person name="Lauterbach L."/>
            <person name="Steele A.D."/>
            <person name="Gui C."/>
            <person name="Meng S."/>
            <person name="Li G."/>
            <person name="Viehrig K."/>
            <person name="Ye F."/>
            <person name="Su P."/>
            <person name="Kiefer A.F."/>
            <person name="Nichols A."/>
            <person name="Cepeda A.J."/>
            <person name="Yan W."/>
            <person name="Fan B."/>
            <person name="Jiang Y."/>
            <person name="Adhikari A."/>
            <person name="Zheng C.-J."/>
            <person name="Schuster L."/>
            <person name="Cowan T.M."/>
            <person name="Smanski M.J."/>
            <person name="Chevrette M.G."/>
            <person name="De Carvalho L.P.S."/>
            <person name="Shen B."/>
        </authorList>
    </citation>
    <scope>NUCLEOTIDE SEQUENCE [LARGE SCALE GENOMIC DNA]</scope>
    <source>
        <strain evidence="7 8">NPDC059500</strain>
    </source>
</reference>
<dbReference type="Gene3D" id="1.10.490.10">
    <property type="entry name" value="Globins"/>
    <property type="match status" value="1"/>
</dbReference>
<keyword evidence="3" id="KW-0479">Metal-binding</keyword>
<evidence type="ECO:0000256" key="5">
    <source>
        <dbReference type="RuleBase" id="RU000356"/>
    </source>
</evidence>
<evidence type="ECO:0000256" key="3">
    <source>
        <dbReference type="ARBA" id="ARBA00022723"/>
    </source>
</evidence>
<feature type="domain" description="Globin" evidence="6">
    <location>
        <begin position="1"/>
        <end position="133"/>
    </location>
</feature>
<keyword evidence="8" id="KW-1185">Reference proteome</keyword>
<dbReference type="Pfam" id="PF00042">
    <property type="entry name" value="Globin"/>
    <property type="match status" value="1"/>
</dbReference>
<dbReference type="PANTHER" id="PTHR43396">
    <property type="entry name" value="FLAVOHEMOPROTEIN"/>
    <property type="match status" value="1"/>
</dbReference>
<evidence type="ECO:0000313" key="8">
    <source>
        <dbReference type="Proteomes" id="UP001599756"/>
    </source>
</evidence>
<comment type="similarity">
    <text evidence="5">Belongs to the globin family.</text>
</comment>
<dbReference type="SUPFAM" id="SSF46458">
    <property type="entry name" value="Globin-like"/>
    <property type="match status" value="1"/>
</dbReference>
<evidence type="ECO:0000313" key="7">
    <source>
        <dbReference type="EMBL" id="MFE1750979.1"/>
    </source>
</evidence>
<comment type="caution">
    <text evidence="7">The sequence shown here is derived from an EMBL/GenBank/DDBJ whole genome shotgun (WGS) entry which is preliminary data.</text>
</comment>
<proteinExistence type="inferred from homology"/>
<gene>
    <name evidence="7" type="ORF">ACFW88_10630</name>
</gene>
<dbReference type="PROSITE" id="PS01033">
    <property type="entry name" value="GLOBIN"/>
    <property type="match status" value="1"/>
</dbReference>
<dbReference type="InterPro" id="IPR009050">
    <property type="entry name" value="Globin-like_sf"/>
</dbReference>
<protein>
    <submittedName>
        <fullName evidence="7">Globin domain-containing protein</fullName>
    </submittedName>
</protein>
<keyword evidence="2 5" id="KW-0561">Oxygen transport</keyword>
<dbReference type="InterPro" id="IPR012292">
    <property type="entry name" value="Globin/Proto"/>
</dbReference>
<evidence type="ECO:0000259" key="6">
    <source>
        <dbReference type="PROSITE" id="PS01033"/>
    </source>
</evidence>
<name>A0ABW6H2Y5_9ACTN</name>
<dbReference type="PANTHER" id="PTHR43396:SF3">
    <property type="entry name" value="FLAVOHEMOPROTEIN"/>
    <property type="match status" value="1"/>
</dbReference>
<keyword evidence="5" id="KW-0813">Transport</keyword>
<keyword evidence="1 5" id="KW-0349">Heme</keyword>
<evidence type="ECO:0000256" key="2">
    <source>
        <dbReference type="ARBA" id="ARBA00022621"/>
    </source>
</evidence>